<dbReference type="AlphaFoldDB" id="A0A2V1H230"/>
<organism evidence="1 2">
    <name type="scientific">Pelagibaculum spongiae</name>
    <dbReference type="NCBI Taxonomy" id="2080658"/>
    <lineage>
        <taxon>Bacteria</taxon>
        <taxon>Pseudomonadati</taxon>
        <taxon>Pseudomonadota</taxon>
        <taxon>Gammaproteobacteria</taxon>
        <taxon>Oceanospirillales</taxon>
        <taxon>Pelagibaculum</taxon>
    </lineage>
</organism>
<proteinExistence type="predicted"/>
<sequence length="136" mass="15525">MIDELPIQNIFKTVCIGRYQVDLPNNATLVDGQFKSYDLRTLFDDPKLKKSQTFSGKNRYQNWLTYVEKQKSGHSSPASIIRNSKNDLSHITTLKWILTGPDNNPDPTDMTETLAYRDFPNIELGLGFLLAANERT</sequence>
<evidence type="ECO:0000313" key="1">
    <source>
        <dbReference type="EMBL" id="PVZ72020.1"/>
    </source>
</evidence>
<dbReference type="RefSeq" id="WP_116685607.1">
    <property type="nucleotide sequence ID" value="NZ_CAWNYD010000001.1"/>
</dbReference>
<reference evidence="1 2" key="1">
    <citation type="submission" date="2018-04" db="EMBL/GenBank/DDBJ databases">
        <title>Thalassorhabdus spongiae gen. nov., sp. nov., isolated from a marine sponge in South-West Iceland.</title>
        <authorList>
            <person name="Knobloch S."/>
            <person name="Daussin A."/>
            <person name="Johannsson R."/>
            <person name="Marteinsson V.T."/>
        </authorList>
    </citation>
    <scope>NUCLEOTIDE SEQUENCE [LARGE SCALE GENOMIC DNA]</scope>
    <source>
        <strain evidence="1 2">Hp12</strain>
    </source>
</reference>
<keyword evidence="2" id="KW-1185">Reference proteome</keyword>
<dbReference type="EMBL" id="QDDL01000001">
    <property type="protein sequence ID" value="PVZ72020.1"/>
    <property type="molecule type" value="Genomic_DNA"/>
</dbReference>
<dbReference type="OrthoDB" id="6372588at2"/>
<gene>
    <name evidence="1" type="ORF">DC094_03090</name>
</gene>
<name>A0A2V1H230_9GAMM</name>
<evidence type="ECO:0000313" key="2">
    <source>
        <dbReference type="Proteomes" id="UP000244906"/>
    </source>
</evidence>
<dbReference type="Proteomes" id="UP000244906">
    <property type="component" value="Unassembled WGS sequence"/>
</dbReference>
<accession>A0A2V1H230</accession>
<comment type="caution">
    <text evidence="1">The sequence shown here is derived from an EMBL/GenBank/DDBJ whole genome shotgun (WGS) entry which is preliminary data.</text>
</comment>
<protein>
    <submittedName>
        <fullName evidence="1">Uncharacterized protein</fullName>
    </submittedName>
</protein>